<accession>A0ABY3RQA6</accession>
<reference evidence="3 4" key="1">
    <citation type="submission" date="2023-01" db="EMBL/GenBank/DDBJ databases">
        <title>Characterization of estradiol degrading bacteria Microbacterium sp. MZT7 and reveal degrading genes through genome analysis.</title>
        <authorList>
            <person name="Hao P."/>
            <person name="Gao Y."/>
        </authorList>
    </citation>
    <scope>NUCLEOTIDE SEQUENCE [LARGE SCALE GENOMIC DNA]</scope>
    <source>
        <strain evidence="3 4">MZT7</strain>
    </source>
</reference>
<name>A0ABY3RQA6_9MICO</name>
<proteinExistence type="predicted"/>
<dbReference type="Pfam" id="PF10110">
    <property type="entry name" value="GPDPase_memb"/>
    <property type="match status" value="1"/>
</dbReference>
<dbReference type="PROSITE" id="PS51704">
    <property type="entry name" value="GP_PDE"/>
    <property type="match status" value="1"/>
</dbReference>
<dbReference type="CDD" id="cd08579">
    <property type="entry name" value="GDPD_memb_like"/>
    <property type="match status" value="1"/>
</dbReference>
<dbReference type="InterPro" id="IPR018476">
    <property type="entry name" value="GlyceroP-diester-Pdiesterase_M"/>
</dbReference>
<feature type="transmembrane region" description="Helical" evidence="1">
    <location>
        <begin position="78"/>
        <end position="105"/>
    </location>
</feature>
<evidence type="ECO:0000313" key="3">
    <source>
        <dbReference type="EMBL" id="UGS26222.1"/>
    </source>
</evidence>
<dbReference type="EMBL" id="CP082781">
    <property type="protein sequence ID" value="UGS26222.1"/>
    <property type="molecule type" value="Genomic_DNA"/>
</dbReference>
<keyword evidence="4" id="KW-1185">Reference proteome</keyword>
<dbReference type="PANTHER" id="PTHR46211:SF8">
    <property type="entry name" value="PHOSPHODIESTERASE"/>
    <property type="match status" value="1"/>
</dbReference>
<feature type="transmembrane region" description="Helical" evidence="1">
    <location>
        <begin position="202"/>
        <end position="228"/>
    </location>
</feature>
<feature type="transmembrane region" description="Helical" evidence="1">
    <location>
        <begin position="159"/>
        <end position="182"/>
    </location>
</feature>
<gene>
    <name evidence="3" type="ORF">K8F61_16550</name>
</gene>
<keyword evidence="1" id="KW-0472">Membrane</keyword>
<organism evidence="3 4">
    <name type="scientific">Microbacterium resistens</name>
    <dbReference type="NCBI Taxonomy" id="156977"/>
    <lineage>
        <taxon>Bacteria</taxon>
        <taxon>Bacillati</taxon>
        <taxon>Actinomycetota</taxon>
        <taxon>Actinomycetes</taxon>
        <taxon>Micrococcales</taxon>
        <taxon>Microbacteriaceae</taxon>
        <taxon>Microbacterium</taxon>
    </lineage>
</organism>
<feature type="domain" description="GP-PDE" evidence="2">
    <location>
        <begin position="377"/>
        <end position="606"/>
    </location>
</feature>
<keyword evidence="1" id="KW-0812">Transmembrane</keyword>
<protein>
    <submittedName>
        <fullName evidence="3">Glycerophosphodiester phosphodiesterase</fullName>
    </submittedName>
</protein>
<keyword evidence="1" id="KW-1133">Transmembrane helix</keyword>
<dbReference type="Gene3D" id="3.20.20.190">
    <property type="entry name" value="Phosphatidylinositol (PI) phosphodiesterase"/>
    <property type="match status" value="1"/>
</dbReference>
<feature type="transmembrane region" description="Helical" evidence="1">
    <location>
        <begin position="249"/>
        <end position="278"/>
    </location>
</feature>
<evidence type="ECO:0000256" key="1">
    <source>
        <dbReference type="SAM" id="Phobius"/>
    </source>
</evidence>
<dbReference type="InterPro" id="IPR030395">
    <property type="entry name" value="GP_PDE_dom"/>
</dbReference>
<evidence type="ECO:0000259" key="2">
    <source>
        <dbReference type="PROSITE" id="PS51704"/>
    </source>
</evidence>
<dbReference type="SUPFAM" id="SSF51695">
    <property type="entry name" value="PLC-like phosphodiesterases"/>
    <property type="match status" value="1"/>
</dbReference>
<dbReference type="Proteomes" id="UP001199642">
    <property type="component" value="Chromosome"/>
</dbReference>
<feature type="transmembrane region" description="Helical" evidence="1">
    <location>
        <begin position="345"/>
        <end position="370"/>
    </location>
</feature>
<dbReference type="PANTHER" id="PTHR46211">
    <property type="entry name" value="GLYCEROPHOSPHORYL DIESTER PHOSPHODIESTERASE"/>
    <property type="match status" value="1"/>
</dbReference>
<dbReference type="InterPro" id="IPR017946">
    <property type="entry name" value="PLC-like_Pdiesterase_TIM-brl"/>
</dbReference>
<evidence type="ECO:0000313" key="4">
    <source>
        <dbReference type="Proteomes" id="UP001199642"/>
    </source>
</evidence>
<dbReference type="RefSeq" id="WP_231819922.1">
    <property type="nucleotide sequence ID" value="NZ_CP082781.1"/>
</dbReference>
<feature type="transmembrane region" description="Helical" evidence="1">
    <location>
        <begin position="32"/>
        <end position="58"/>
    </location>
</feature>
<sequence>MPRSAPARPPMPLRRSVAAGYRLSFRDLGRTILLVAVTQGVVALVAAPLLVGLFGLATRASGLTALTTTTIGTFLRNPAGIALAVLSLVLVVVALLLQAALYAAVAVHRLAADGRAPVAGEAAETTEGDRAERHDRSAERAGLRLVRRRVAELLRRPSSLLLVPYLLLLVPLGQAGIGSVLTRWVAVPAFVSDELLKEPQNAAAYLLILLVLWWLNLRLILTVPMLVLEPIGVGAALARSWRLTRWRSLRTAGLLIAVLVPMAVALGLIGLLTVLPVVVTDAVAPGSSPVVAAVALGIAQVLVLLTVGVFLMVQAQTLVTAAQAASRAPLPTSAAPAWPRVRRRIAATVVAAGLVLGAGGAGVAAGGTLAERADGATLVLAHRGFVDGGVENTIPALDAAHRAGADLVEMDVQQTEDGGWVLMHDADLRRLAGIDGSVGRMTTEEATAVTVRDEAGHRARIPSLEEYLRRADELDQALLIEVKLHGGESADYVRELLELIDRVDDARDHIYHSLSADAVARIKELRPDLTVGFIVPLAYGGVPETPADFLVLEQSAYDASRRDAVWDQGKGVLVWTVQDPAAMRALYRDNVDGIITDHPDTGLTERTAVAGETGMADRLGDAVDRLLATP</sequence>
<dbReference type="Pfam" id="PF03009">
    <property type="entry name" value="GDPD"/>
    <property type="match status" value="1"/>
</dbReference>
<feature type="transmembrane region" description="Helical" evidence="1">
    <location>
        <begin position="290"/>
        <end position="313"/>
    </location>
</feature>